<dbReference type="GO" id="GO:0009089">
    <property type="term" value="P:lysine biosynthetic process via diaminopimelate"/>
    <property type="evidence" value="ECO:0007669"/>
    <property type="project" value="UniProtKB-UniRule"/>
</dbReference>
<dbReference type="EMBL" id="BAFE01000052">
    <property type="protein sequence ID" value="GAB48382.1"/>
    <property type="molecule type" value="Genomic_DNA"/>
</dbReference>
<dbReference type="GO" id="GO:0019877">
    <property type="term" value="P:diaminopimelate biosynthetic process"/>
    <property type="evidence" value="ECO:0007669"/>
    <property type="project" value="UniProtKB-KW"/>
</dbReference>
<name>H5URM4_9MICO</name>
<evidence type="ECO:0000256" key="12">
    <source>
        <dbReference type="ARBA" id="ARBA00023285"/>
    </source>
</evidence>
<dbReference type="Pfam" id="PF07687">
    <property type="entry name" value="M20_dimer"/>
    <property type="match status" value="1"/>
</dbReference>
<dbReference type="RefSeq" id="WP_009482280.1">
    <property type="nucleotide sequence ID" value="NZ_BAFE01000052.1"/>
</dbReference>
<evidence type="ECO:0000256" key="14">
    <source>
        <dbReference type="NCBIfam" id="TIGR01900"/>
    </source>
</evidence>
<evidence type="ECO:0000256" key="11">
    <source>
        <dbReference type="ARBA" id="ARBA00023154"/>
    </source>
</evidence>
<dbReference type="GO" id="GO:0006526">
    <property type="term" value="P:L-arginine biosynthetic process"/>
    <property type="evidence" value="ECO:0007669"/>
    <property type="project" value="TreeGrafter"/>
</dbReference>
<dbReference type="NCBIfam" id="TIGR01900">
    <property type="entry name" value="dapE-gram_pos"/>
    <property type="match status" value="1"/>
</dbReference>
<keyword evidence="8" id="KW-0378">Hydrolase</keyword>
<sequence length="360" mass="38338">MALDLHADVVSLTAALCDIESVSGDEARLADAVEEALRGCAHLEVIRDGNTVIARTHLGRAERIVLAGHLDTVPLTDPPNLPTRREGGPDGEELWGRGTVDMKGGVAVKLRLAHLLPEPNRDVTFVFYDCEEIEAERNSLTRIAATRPELLEGDFAVLLEPTRALVEGGCKGTLRVEVSTTGVAAHSGRPWMGENAIHAAAPILDRLAAYDPREVDVDGLLFREGMSAVGIRGGAAKNVIPDSCVVTVNYRFAPDVDEAAAEAHVRELFDGFDVVVTDLAGGARPGLDMPAAKAFVDAIGGEVSAKQGWTDVARFSALGMPAVNFGPGDPLLAHKDDERCPTAQLRAAEDALLRWLSHEA</sequence>
<evidence type="ECO:0000256" key="10">
    <source>
        <dbReference type="ARBA" id="ARBA00022915"/>
    </source>
</evidence>
<protein>
    <recommendedName>
        <fullName evidence="5 14">Succinyl-diaminopimelate desuccinylase</fullName>
        <ecNumber evidence="5 14">3.5.1.18</ecNumber>
    </recommendedName>
</protein>
<comment type="pathway">
    <text evidence="3">Amino-acid biosynthesis; L-lysine biosynthesis via DAP pathway; LL-2,6-diaminopimelate from (S)-tetrahydrodipicolinate (succinylase route): step 3/3.</text>
</comment>
<comment type="cofactor">
    <cofactor evidence="1">
        <name>Co(2+)</name>
        <dbReference type="ChEBI" id="CHEBI:48828"/>
    </cofactor>
</comment>
<evidence type="ECO:0000256" key="13">
    <source>
        <dbReference type="ARBA" id="ARBA00051301"/>
    </source>
</evidence>
<evidence type="ECO:0000256" key="8">
    <source>
        <dbReference type="ARBA" id="ARBA00022801"/>
    </source>
</evidence>
<evidence type="ECO:0000256" key="15">
    <source>
        <dbReference type="SAM" id="MobiDB-lite"/>
    </source>
</evidence>
<evidence type="ECO:0000256" key="6">
    <source>
        <dbReference type="ARBA" id="ARBA00022605"/>
    </source>
</evidence>
<keyword evidence="7" id="KW-0479">Metal-binding</keyword>
<dbReference type="SUPFAM" id="SSF55031">
    <property type="entry name" value="Bacterial exopeptidase dimerisation domain"/>
    <property type="match status" value="1"/>
</dbReference>
<dbReference type="InterPro" id="IPR050072">
    <property type="entry name" value="Peptidase_M20A"/>
</dbReference>
<dbReference type="eggNOG" id="COG0624">
    <property type="taxonomic scope" value="Bacteria"/>
</dbReference>
<proteinExistence type="predicted"/>
<dbReference type="InterPro" id="IPR010174">
    <property type="entry name" value="Succinyl-DAP_deSuclase_DapE"/>
</dbReference>
<dbReference type="Gene3D" id="3.40.630.10">
    <property type="entry name" value="Zn peptidases"/>
    <property type="match status" value="1"/>
</dbReference>
<evidence type="ECO:0000256" key="9">
    <source>
        <dbReference type="ARBA" id="ARBA00022833"/>
    </source>
</evidence>
<evidence type="ECO:0000313" key="17">
    <source>
        <dbReference type="EMBL" id="GAB48382.1"/>
    </source>
</evidence>
<evidence type="ECO:0000259" key="16">
    <source>
        <dbReference type="Pfam" id="PF07687"/>
    </source>
</evidence>
<dbReference type="FunFam" id="3.30.70.360:FF:000011">
    <property type="entry name" value="Succinyl-diaminopimelate desuccinylase"/>
    <property type="match status" value="1"/>
</dbReference>
<dbReference type="InterPro" id="IPR002933">
    <property type="entry name" value="Peptidase_M20"/>
</dbReference>
<reference evidence="17 18" key="1">
    <citation type="submission" date="2012-02" db="EMBL/GenBank/DDBJ databases">
        <title>Whole genome shotgun sequence of Mobilicoccus pelagius NBRC 104925.</title>
        <authorList>
            <person name="Yoshida Y."/>
            <person name="Hosoyama A."/>
            <person name="Tsuchikane K."/>
            <person name="Katsumata H."/>
            <person name="Yamazaki S."/>
            <person name="Fujita N."/>
        </authorList>
    </citation>
    <scope>NUCLEOTIDE SEQUENCE [LARGE SCALE GENOMIC DNA]</scope>
    <source>
        <strain evidence="17 18">NBRC 104925</strain>
    </source>
</reference>
<evidence type="ECO:0000256" key="7">
    <source>
        <dbReference type="ARBA" id="ARBA00022723"/>
    </source>
</evidence>
<comment type="cofactor">
    <cofactor evidence="2">
        <name>Zn(2+)</name>
        <dbReference type="ChEBI" id="CHEBI:29105"/>
    </cofactor>
</comment>
<keyword evidence="11" id="KW-0457">Lysine biosynthesis</keyword>
<feature type="domain" description="Peptidase M20 dimerisation" evidence="16">
    <location>
        <begin position="171"/>
        <end position="269"/>
    </location>
</feature>
<keyword evidence="9" id="KW-0862">Zinc</keyword>
<dbReference type="Gene3D" id="3.30.70.360">
    <property type="match status" value="1"/>
</dbReference>
<dbReference type="SUPFAM" id="SSF53187">
    <property type="entry name" value="Zn-dependent exopeptidases"/>
    <property type="match status" value="1"/>
</dbReference>
<dbReference type="Pfam" id="PF01546">
    <property type="entry name" value="Peptidase_M20"/>
    <property type="match status" value="1"/>
</dbReference>
<dbReference type="OrthoDB" id="7055905at2"/>
<keyword evidence="12" id="KW-0170">Cobalt</keyword>
<evidence type="ECO:0000256" key="5">
    <source>
        <dbReference type="ARBA" id="ARBA00011921"/>
    </source>
</evidence>
<comment type="catalytic activity">
    <reaction evidence="13">
        <text>N-succinyl-(2S,6S)-2,6-diaminopimelate + H2O = (2S,6S)-2,6-diaminopimelate + succinate</text>
        <dbReference type="Rhea" id="RHEA:22608"/>
        <dbReference type="ChEBI" id="CHEBI:15377"/>
        <dbReference type="ChEBI" id="CHEBI:30031"/>
        <dbReference type="ChEBI" id="CHEBI:57609"/>
        <dbReference type="ChEBI" id="CHEBI:58087"/>
        <dbReference type="EC" id="3.5.1.18"/>
    </reaction>
</comment>
<evidence type="ECO:0000256" key="2">
    <source>
        <dbReference type="ARBA" id="ARBA00001947"/>
    </source>
</evidence>
<dbReference type="GO" id="GO:0046872">
    <property type="term" value="F:metal ion binding"/>
    <property type="evidence" value="ECO:0007669"/>
    <property type="project" value="UniProtKB-KW"/>
</dbReference>
<dbReference type="EC" id="3.5.1.18" evidence="5 14"/>
<evidence type="ECO:0000256" key="4">
    <source>
        <dbReference type="ARBA" id="ARBA00011738"/>
    </source>
</evidence>
<accession>H5URM4</accession>
<dbReference type="Proteomes" id="UP000004367">
    <property type="component" value="Unassembled WGS sequence"/>
</dbReference>
<evidence type="ECO:0000256" key="3">
    <source>
        <dbReference type="ARBA" id="ARBA00005130"/>
    </source>
</evidence>
<dbReference type="GO" id="GO:0008777">
    <property type="term" value="F:acetylornithine deacetylase activity"/>
    <property type="evidence" value="ECO:0007669"/>
    <property type="project" value="TreeGrafter"/>
</dbReference>
<dbReference type="InterPro" id="IPR036264">
    <property type="entry name" value="Bact_exopeptidase_dim_dom"/>
</dbReference>
<evidence type="ECO:0000256" key="1">
    <source>
        <dbReference type="ARBA" id="ARBA00001941"/>
    </source>
</evidence>
<keyword evidence="10" id="KW-0220">Diaminopimelate biosynthesis</keyword>
<keyword evidence="18" id="KW-1185">Reference proteome</keyword>
<dbReference type="AlphaFoldDB" id="H5URM4"/>
<keyword evidence="6" id="KW-0028">Amino-acid biosynthesis</keyword>
<dbReference type="STRING" id="1089455.MOPEL_073_00220"/>
<dbReference type="PANTHER" id="PTHR43808:SF31">
    <property type="entry name" value="N-ACETYL-L-CITRULLINE DEACETYLASE"/>
    <property type="match status" value="1"/>
</dbReference>
<organism evidence="17 18">
    <name type="scientific">Mobilicoccus pelagius NBRC 104925</name>
    <dbReference type="NCBI Taxonomy" id="1089455"/>
    <lineage>
        <taxon>Bacteria</taxon>
        <taxon>Bacillati</taxon>
        <taxon>Actinomycetota</taxon>
        <taxon>Actinomycetes</taxon>
        <taxon>Micrococcales</taxon>
        <taxon>Dermatophilaceae</taxon>
        <taxon>Mobilicoccus</taxon>
    </lineage>
</organism>
<comment type="caution">
    <text evidence="17">The sequence shown here is derived from an EMBL/GenBank/DDBJ whole genome shotgun (WGS) entry which is preliminary data.</text>
</comment>
<evidence type="ECO:0000313" key="18">
    <source>
        <dbReference type="Proteomes" id="UP000004367"/>
    </source>
</evidence>
<dbReference type="InterPro" id="IPR011650">
    <property type="entry name" value="Peptidase_M20_dimer"/>
</dbReference>
<dbReference type="GO" id="GO:0009014">
    <property type="term" value="F:succinyl-diaminopimelate desuccinylase activity"/>
    <property type="evidence" value="ECO:0007669"/>
    <property type="project" value="UniProtKB-UniRule"/>
</dbReference>
<comment type="subunit">
    <text evidence="4">Homodimer.</text>
</comment>
<gene>
    <name evidence="17" type="primary">dapE</name>
    <name evidence="17" type="ORF">MOPEL_073_00220</name>
</gene>
<dbReference type="PANTHER" id="PTHR43808">
    <property type="entry name" value="ACETYLORNITHINE DEACETYLASE"/>
    <property type="match status" value="1"/>
</dbReference>
<feature type="region of interest" description="Disordered" evidence="15">
    <location>
        <begin position="75"/>
        <end position="96"/>
    </location>
</feature>